<name>A0AAN4Q0G0_PSESF</name>
<organism evidence="1 2">
    <name type="scientific">Pseudomonas syringae pv. actinidiae</name>
    <dbReference type="NCBI Taxonomy" id="103796"/>
    <lineage>
        <taxon>Bacteria</taxon>
        <taxon>Pseudomonadati</taxon>
        <taxon>Pseudomonadota</taxon>
        <taxon>Gammaproteobacteria</taxon>
        <taxon>Pseudomonadales</taxon>
        <taxon>Pseudomonadaceae</taxon>
        <taxon>Pseudomonas</taxon>
        <taxon>Pseudomonas syringae</taxon>
    </lineage>
</organism>
<reference evidence="1 2" key="1">
    <citation type="submission" date="2018-04" db="EMBL/GenBank/DDBJ databases">
        <title>Draft genome sequence of Pseudomonas syringae pv. actinidiae biovar 3 strains isolated from kiwifruit in Kagawa prefecture.</title>
        <authorList>
            <person name="Tabuchi M."/>
            <person name="Saito M."/>
            <person name="Fujiwara S."/>
            <person name="Sasa N."/>
            <person name="Akimitsu K."/>
            <person name="Gomi K."/>
            <person name="Konishi-Sugita S."/>
            <person name="Hamano K."/>
            <person name="Kataoka I."/>
        </authorList>
    </citation>
    <scope>NUCLEOTIDE SEQUENCE [LARGE SCALE GENOMIC DNA]</scope>
    <source>
        <strain evidence="1 2">MAFF212211</strain>
    </source>
</reference>
<protein>
    <submittedName>
        <fullName evidence="1">Uncharacterized protein</fullName>
    </submittedName>
</protein>
<sequence>MIKIGLPRSFPLVFLVVRFSLVKKELIRHG</sequence>
<comment type="caution">
    <text evidence="1">The sequence shown here is derived from an EMBL/GenBank/DDBJ whole genome shotgun (WGS) entry which is preliminary data.</text>
</comment>
<proteinExistence type="predicted"/>
<evidence type="ECO:0000313" key="2">
    <source>
        <dbReference type="Proteomes" id="UP000248291"/>
    </source>
</evidence>
<dbReference type="Proteomes" id="UP000248291">
    <property type="component" value="Unassembled WGS sequence"/>
</dbReference>
<dbReference type="AlphaFoldDB" id="A0AAN4Q0G0"/>
<gene>
    <name evidence="1" type="ORF">KPSA3_00942</name>
</gene>
<accession>A0AAN4Q0G0</accession>
<dbReference type="EMBL" id="BGKA01000032">
    <property type="protein sequence ID" value="GBH15024.1"/>
    <property type="molecule type" value="Genomic_DNA"/>
</dbReference>
<evidence type="ECO:0000313" key="1">
    <source>
        <dbReference type="EMBL" id="GBH15024.1"/>
    </source>
</evidence>